<dbReference type="InterPro" id="IPR017871">
    <property type="entry name" value="ABC_transporter-like_CS"/>
</dbReference>
<dbReference type="PROSITE" id="PS00211">
    <property type="entry name" value="ABC_TRANSPORTER_1"/>
    <property type="match status" value="1"/>
</dbReference>
<evidence type="ECO:0000256" key="1">
    <source>
        <dbReference type="ARBA" id="ARBA00022448"/>
    </source>
</evidence>
<name>A0A6J7L868_9ZZZZ</name>
<dbReference type="CDD" id="cd03230">
    <property type="entry name" value="ABC_DR_subfamily_A"/>
    <property type="match status" value="1"/>
</dbReference>
<proteinExistence type="predicted"/>
<organism evidence="5">
    <name type="scientific">freshwater metagenome</name>
    <dbReference type="NCBI Taxonomy" id="449393"/>
    <lineage>
        <taxon>unclassified sequences</taxon>
        <taxon>metagenomes</taxon>
        <taxon>ecological metagenomes</taxon>
    </lineage>
</organism>
<dbReference type="InterPro" id="IPR003439">
    <property type="entry name" value="ABC_transporter-like_ATP-bd"/>
</dbReference>
<dbReference type="InterPro" id="IPR050763">
    <property type="entry name" value="ABC_transporter_ATP-binding"/>
</dbReference>
<dbReference type="InterPro" id="IPR003959">
    <property type="entry name" value="ATPase_AAA_core"/>
</dbReference>
<gene>
    <name evidence="5" type="ORF">UFOPK3773_02239</name>
</gene>
<feature type="domain" description="ABC transporter" evidence="4">
    <location>
        <begin position="1"/>
        <end position="170"/>
    </location>
</feature>
<keyword evidence="3" id="KW-0067">ATP-binding</keyword>
<dbReference type="GO" id="GO:0005524">
    <property type="term" value="F:ATP binding"/>
    <property type="evidence" value="ECO:0007669"/>
    <property type="project" value="UniProtKB-KW"/>
</dbReference>
<evidence type="ECO:0000256" key="3">
    <source>
        <dbReference type="ARBA" id="ARBA00022840"/>
    </source>
</evidence>
<dbReference type="EMBL" id="CAFBNF010000363">
    <property type="protein sequence ID" value="CAB4964271.1"/>
    <property type="molecule type" value="Genomic_DNA"/>
</dbReference>
<sequence>MSVLGLDPRRDGAELRQRVGVMLQSGGIPPGASASEMLKHVARLYAHPLDTRALSSRLGIDGLGRTAYRRLSGGEQRRVAFALSIIGRPELVFLDEPTTGLDPQARAAVWDLARELSAAGVSIVLTTHLLEEAERVADHVVIIDHGRVVAAGSVNELVEASGGSQIVLRTEPGLALGSLIDMLPNGCAVTESTPGRYVVDGSVDMGTTQLVDQWCREQGVAPLELGLRARSLEDVFLDLTGRELRT</sequence>
<dbReference type="InterPro" id="IPR027417">
    <property type="entry name" value="P-loop_NTPase"/>
</dbReference>
<dbReference type="AlphaFoldDB" id="A0A6J7L868"/>
<keyword evidence="1" id="KW-0813">Transport</keyword>
<dbReference type="SUPFAM" id="SSF52540">
    <property type="entry name" value="P-loop containing nucleoside triphosphate hydrolases"/>
    <property type="match status" value="1"/>
</dbReference>
<evidence type="ECO:0000313" key="5">
    <source>
        <dbReference type="EMBL" id="CAB4964271.1"/>
    </source>
</evidence>
<accession>A0A6J7L868</accession>
<dbReference type="Pfam" id="PF13304">
    <property type="entry name" value="AAA_21"/>
    <property type="match status" value="1"/>
</dbReference>
<evidence type="ECO:0000259" key="4">
    <source>
        <dbReference type="PROSITE" id="PS50893"/>
    </source>
</evidence>
<keyword evidence="2" id="KW-0547">Nucleotide-binding</keyword>
<dbReference type="Gene3D" id="3.40.50.300">
    <property type="entry name" value="P-loop containing nucleotide triphosphate hydrolases"/>
    <property type="match status" value="1"/>
</dbReference>
<protein>
    <submittedName>
        <fullName evidence="5">Unannotated protein</fullName>
    </submittedName>
</protein>
<dbReference type="PROSITE" id="PS50893">
    <property type="entry name" value="ABC_TRANSPORTER_2"/>
    <property type="match status" value="1"/>
</dbReference>
<reference evidence="5" key="1">
    <citation type="submission" date="2020-05" db="EMBL/GenBank/DDBJ databases">
        <authorList>
            <person name="Chiriac C."/>
            <person name="Salcher M."/>
            <person name="Ghai R."/>
            <person name="Kavagutti S V."/>
        </authorList>
    </citation>
    <scope>NUCLEOTIDE SEQUENCE</scope>
</reference>
<dbReference type="PANTHER" id="PTHR42711">
    <property type="entry name" value="ABC TRANSPORTER ATP-BINDING PROTEIN"/>
    <property type="match status" value="1"/>
</dbReference>
<dbReference type="GO" id="GO:0016887">
    <property type="term" value="F:ATP hydrolysis activity"/>
    <property type="evidence" value="ECO:0007669"/>
    <property type="project" value="InterPro"/>
</dbReference>
<evidence type="ECO:0000256" key="2">
    <source>
        <dbReference type="ARBA" id="ARBA00022741"/>
    </source>
</evidence>
<dbReference type="PANTHER" id="PTHR42711:SF16">
    <property type="entry name" value="ABC TRANSPORTER ATP-BINDING PROTEIN"/>
    <property type="match status" value="1"/>
</dbReference>